<dbReference type="PANTHER" id="PTHR43045:SF1">
    <property type="entry name" value="SHIKIMATE TRANSPORTER"/>
    <property type="match status" value="1"/>
</dbReference>
<evidence type="ECO:0000313" key="5">
    <source>
        <dbReference type="Proteomes" id="UP001494902"/>
    </source>
</evidence>
<evidence type="ECO:0000256" key="2">
    <source>
        <dbReference type="ARBA" id="ARBA00022448"/>
    </source>
</evidence>
<accession>A0ABV1KAH0</accession>
<organism evidence="4 5">
    <name type="scientific">Pseudonocardia nematodicida</name>
    <dbReference type="NCBI Taxonomy" id="1206997"/>
    <lineage>
        <taxon>Bacteria</taxon>
        <taxon>Bacillati</taxon>
        <taxon>Actinomycetota</taxon>
        <taxon>Actinomycetes</taxon>
        <taxon>Pseudonocardiales</taxon>
        <taxon>Pseudonocardiaceae</taxon>
        <taxon>Pseudonocardia</taxon>
    </lineage>
</organism>
<evidence type="ECO:0000256" key="1">
    <source>
        <dbReference type="ARBA" id="ARBA00004651"/>
    </source>
</evidence>
<keyword evidence="5" id="KW-1185">Reference proteome</keyword>
<keyword evidence="2" id="KW-0813">Transport</keyword>
<dbReference type="RefSeq" id="WP_349298217.1">
    <property type="nucleotide sequence ID" value="NZ_JBEDNQ010000004.1"/>
</dbReference>
<evidence type="ECO:0000256" key="3">
    <source>
        <dbReference type="ARBA" id="ARBA00022475"/>
    </source>
</evidence>
<dbReference type="EMBL" id="JBEDNQ010000004">
    <property type="protein sequence ID" value="MEQ3551151.1"/>
    <property type="molecule type" value="Genomic_DNA"/>
</dbReference>
<keyword evidence="3" id="KW-1003">Cell membrane</keyword>
<gene>
    <name evidence="4" type="ORF">WIS52_11780</name>
</gene>
<protein>
    <submittedName>
        <fullName evidence="4">Uncharacterized protein</fullName>
    </submittedName>
</protein>
<evidence type="ECO:0000313" key="4">
    <source>
        <dbReference type="EMBL" id="MEQ3551151.1"/>
    </source>
</evidence>
<proteinExistence type="predicted"/>
<dbReference type="PANTHER" id="PTHR43045">
    <property type="entry name" value="SHIKIMATE TRANSPORTER"/>
    <property type="match status" value="1"/>
</dbReference>
<comment type="subcellular location">
    <subcellularLocation>
        <location evidence="1">Cell membrane</location>
        <topology evidence="1">Multi-pass membrane protein</topology>
    </subcellularLocation>
</comment>
<dbReference type="Proteomes" id="UP001494902">
    <property type="component" value="Unassembled WGS sequence"/>
</dbReference>
<comment type="caution">
    <text evidence="4">The sequence shown here is derived from an EMBL/GenBank/DDBJ whole genome shotgun (WGS) entry which is preliminary data.</text>
</comment>
<name>A0ABV1KAH0_9PSEU</name>
<keyword evidence="3" id="KW-0472">Membrane</keyword>
<reference evidence="4 5" key="1">
    <citation type="submission" date="2024-03" db="EMBL/GenBank/DDBJ databases">
        <title>Draft genome sequence of Pseudonocardia nematodicida JCM 31783.</title>
        <authorList>
            <person name="Butdee W."/>
            <person name="Duangmal K."/>
        </authorList>
    </citation>
    <scope>NUCLEOTIDE SEQUENCE [LARGE SCALE GENOMIC DNA]</scope>
    <source>
        <strain evidence="4 5">JCM 31783</strain>
    </source>
</reference>
<sequence>MSTPAGTDARKDDPKKVSMASMIGTAVESYDFFIYGTAAAAYFGAVFFQAENPIVGVLGLSPLPAPAGPGPPGR</sequence>